<dbReference type="Pfam" id="PF03732">
    <property type="entry name" value="Retrotrans_gag"/>
    <property type="match status" value="1"/>
</dbReference>
<name>L0P2N3_PHYED</name>
<dbReference type="Gene3D" id="2.40.70.10">
    <property type="entry name" value="Acid Proteases"/>
    <property type="match status" value="1"/>
</dbReference>
<dbReference type="InterPro" id="IPR032567">
    <property type="entry name" value="RTL1-rel"/>
</dbReference>
<proteinExistence type="predicted"/>
<dbReference type="GO" id="GO:0008270">
    <property type="term" value="F:zinc ion binding"/>
    <property type="evidence" value="ECO:0007669"/>
    <property type="project" value="UniProtKB-KW"/>
</dbReference>
<dbReference type="EMBL" id="FO203447">
    <property type="protein sequence ID" value="CCI55452.1"/>
    <property type="molecule type" value="Genomic_DNA"/>
</dbReference>
<dbReference type="PANTHER" id="PTHR15503">
    <property type="entry name" value="LDOC1 RELATED"/>
    <property type="match status" value="1"/>
</dbReference>
<dbReference type="PROSITE" id="PS50158">
    <property type="entry name" value="ZF_CCHC"/>
    <property type="match status" value="1"/>
</dbReference>
<sequence length="377" mass="42907">MEPTWQSIPWTEFRIDFRTNFVPAGTMRLKKNEFRALKQGHMSVNEYLTKFNQLAHYAPNDVADEEEKIDRFVEGMREDMRVQLILHDFSSFHHLVNKALVLENEKKTVEVSRKQKMAFQKPQSSYPQKSAFHGRSSFRPPAASPQRTLAPAPCPNGNGFRTLHPVGQPTTANSAAHLYCFNCGEKGHFANKCPQRQNTTTKMFVERHKLSTYKLKKHVVLSSPGGSSYATSVSPRVEIAMENSGFLANLLVLESQTLDIILGMDWLVEYQGMIDCANRLVVLTEDPETTIRVSVDRCFPLDRAVHHLGELSLETTPVVEAYPEVFPEELPGMPLDRDVEFVINLKPGTTPIAKRPYWMTVDELEELKTQIEDSQEK</sequence>
<dbReference type="Gene3D" id="4.10.60.10">
    <property type="entry name" value="Zinc finger, CCHC-type"/>
    <property type="match status" value="1"/>
</dbReference>
<keyword evidence="1" id="KW-0862">Zinc</keyword>
<feature type="region of interest" description="Disordered" evidence="2">
    <location>
        <begin position="115"/>
        <end position="167"/>
    </location>
</feature>
<evidence type="ECO:0000259" key="3">
    <source>
        <dbReference type="PROSITE" id="PS50158"/>
    </source>
</evidence>
<dbReference type="InterPro" id="IPR005162">
    <property type="entry name" value="Retrotrans_gag_dom"/>
</dbReference>
<accession>L0P2N3</accession>
<evidence type="ECO:0000313" key="4">
    <source>
        <dbReference type="EMBL" id="CCI55452.1"/>
    </source>
</evidence>
<dbReference type="Pfam" id="PF00098">
    <property type="entry name" value="zf-CCHC"/>
    <property type="match status" value="1"/>
</dbReference>
<dbReference type="PANTHER" id="PTHR15503:SF45">
    <property type="entry name" value="RNA-DIRECTED DNA POLYMERASE HOMOLOG"/>
    <property type="match status" value="1"/>
</dbReference>
<dbReference type="SUPFAM" id="SSF56672">
    <property type="entry name" value="DNA/RNA polymerases"/>
    <property type="match status" value="1"/>
</dbReference>
<dbReference type="SMART" id="SM00343">
    <property type="entry name" value="ZnF_C2HC"/>
    <property type="match status" value="1"/>
</dbReference>
<evidence type="ECO:0000256" key="2">
    <source>
        <dbReference type="SAM" id="MobiDB-lite"/>
    </source>
</evidence>
<dbReference type="InterPro" id="IPR043502">
    <property type="entry name" value="DNA/RNA_pol_sf"/>
</dbReference>
<dbReference type="InterPro" id="IPR021109">
    <property type="entry name" value="Peptidase_aspartic_dom_sf"/>
</dbReference>
<protein>
    <submittedName>
        <fullName evidence="4">PH01B001E05.8 protein</fullName>
    </submittedName>
</protein>
<dbReference type="SUPFAM" id="SSF57756">
    <property type="entry name" value="Retrovirus zinc finger-like domains"/>
    <property type="match status" value="1"/>
</dbReference>
<evidence type="ECO:0000256" key="1">
    <source>
        <dbReference type="PROSITE-ProRule" id="PRU00047"/>
    </source>
</evidence>
<dbReference type="Pfam" id="PF08284">
    <property type="entry name" value="RVP_2"/>
    <property type="match status" value="1"/>
</dbReference>
<dbReference type="AlphaFoldDB" id="L0P2N3"/>
<keyword evidence="1" id="KW-0863">Zinc-finger</keyword>
<dbReference type="CDD" id="cd00303">
    <property type="entry name" value="retropepsin_like"/>
    <property type="match status" value="1"/>
</dbReference>
<keyword evidence="1" id="KW-0479">Metal-binding</keyword>
<organism evidence="4">
    <name type="scientific">Phyllostachys edulis</name>
    <name type="common">Tortoise shell bamboo</name>
    <name type="synonym">Bambusa edulis</name>
    <dbReference type="NCBI Taxonomy" id="38705"/>
    <lineage>
        <taxon>Eukaryota</taxon>
        <taxon>Viridiplantae</taxon>
        <taxon>Streptophyta</taxon>
        <taxon>Embryophyta</taxon>
        <taxon>Tracheophyta</taxon>
        <taxon>Spermatophyta</taxon>
        <taxon>Magnoliopsida</taxon>
        <taxon>Liliopsida</taxon>
        <taxon>Poales</taxon>
        <taxon>Poaceae</taxon>
        <taxon>BOP clade</taxon>
        <taxon>Bambusoideae</taxon>
        <taxon>Arundinarodae</taxon>
        <taxon>Arundinarieae</taxon>
        <taxon>Arundinariinae</taxon>
        <taxon>Phyllostachys</taxon>
    </lineage>
</organism>
<gene>
    <name evidence="4" type="primary">PH01B001E05.8</name>
</gene>
<dbReference type="InterPro" id="IPR001878">
    <property type="entry name" value="Znf_CCHC"/>
</dbReference>
<feature type="domain" description="CCHC-type" evidence="3">
    <location>
        <begin position="180"/>
        <end position="195"/>
    </location>
</feature>
<dbReference type="GO" id="GO:0003676">
    <property type="term" value="F:nucleic acid binding"/>
    <property type="evidence" value="ECO:0007669"/>
    <property type="project" value="InterPro"/>
</dbReference>
<dbReference type="InterPro" id="IPR036875">
    <property type="entry name" value="Znf_CCHC_sf"/>
</dbReference>
<reference evidence="4" key="1">
    <citation type="submission" date="2012-05" db="EMBL/GenBank/DDBJ databases">
        <authorList>
            <person name="Han B."/>
            <person name="Lu Y."/>
            <person name="Feng Q."/>
            <person name="Zhao Q."/>
            <person name="Lu T.T."/>
            <person name="Li Y."/>
            <person name="Liu K.Y."/>
            <person name="Huang X.H."/>
            <person name="Fan D.L."/>
            <person name="Weng Q.J."/>
            <person name="Zhang L."/>
            <person name="Lu Y.Q."/>
            <person name="Guo Y.L."/>
            <person name="Li W.J."/>
            <person name="Zhou C.C."/>
            <person name="Lu H.Y."/>
            <person name="Huang T."/>
            <person name="Zhu C.R."/>
            <person name="Zhao Y."/>
            <person name="Hu T."/>
            <person name="Yao N."/>
        </authorList>
    </citation>
    <scope>NUCLEOTIDE SEQUENCE</scope>
</reference>